<proteinExistence type="predicted"/>
<organism evidence="1 2">
    <name type="scientific">Desulfobacula phenolica</name>
    <dbReference type="NCBI Taxonomy" id="90732"/>
    <lineage>
        <taxon>Bacteria</taxon>
        <taxon>Pseudomonadati</taxon>
        <taxon>Thermodesulfobacteriota</taxon>
        <taxon>Desulfobacteria</taxon>
        <taxon>Desulfobacterales</taxon>
        <taxon>Desulfobacteraceae</taxon>
        <taxon>Desulfobacula</taxon>
    </lineage>
</organism>
<dbReference type="EMBL" id="FNLL01000036">
    <property type="protein sequence ID" value="SDU66975.1"/>
    <property type="molecule type" value="Genomic_DNA"/>
</dbReference>
<keyword evidence="2" id="KW-1185">Reference proteome</keyword>
<reference evidence="2" key="1">
    <citation type="submission" date="2016-10" db="EMBL/GenBank/DDBJ databases">
        <authorList>
            <person name="Varghese N."/>
            <person name="Submissions S."/>
        </authorList>
    </citation>
    <scope>NUCLEOTIDE SEQUENCE [LARGE SCALE GENOMIC DNA]</scope>
    <source>
        <strain evidence="2">DSM 3384</strain>
    </source>
</reference>
<dbReference type="RefSeq" id="WP_092238779.1">
    <property type="nucleotide sequence ID" value="NZ_FNLL01000036.1"/>
</dbReference>
<dbReference type="Proteomes" id="UP000199608">
    <property type="component" value="Unassembled WGS sequence"/>
</dbReference>
<accession>A0A1H2KF97</accession>
<gene>
    <name evidence="1" type="ORF">SAMN04487931_1362</name>
</gene>
<protein>
    <submittedName>
        <fullName evidence="1">Uncharacterized protein</fullName>
    </submittedName>
</protein>
<dbReference type="SUPFAM" id="SSF57802">
    <property type="entry name" value="Rubredoxin-like"/>
    <property type="match status" value="1"/>
</dbReference>
<evidence type="ECO:0000313" key="1">
    <source>
        <dbReference type="EMBL" id="SDU66975.1"/>
    </source>
</evidence>
<evidence type="ECO:0000313" key="2">
    <source>
        <dbReference type="Proteomes" id="UP000199608"/>
    </source>
</evidence>
<name>A0A1H2KF97_9BACT</name>
<dbReference type="AlphaFoldDB" id="A0A1H2KF97"/>
<sequence length="66" mass="7556">MEINFECKKCKGIFDSDVGIIKMNEQTFRSDFEKPIMCPVCGIRTIDEVFLTELGQSQMTKATMDI</sequence>